<dbReference type="SUPFAM" id="SSF53448">
    <property type="entry name" value="Nucleotide-diphospho-sugar transferases"/>
    <property type="match status" value="1"/>
</dbReference>
<organism evidence="1 2">
    <name type="scientific">Phenylobacterium haematophilum</name>
    <dbReference type="NCBI Taxonomy" id="98513"/>
    <lineage>
        <taxon>Bacteria</taxon>
        <taxon>Pseudomonadati</taxon>
        <taxon>Pseudomonadota</taxon>
        <taxon>Alphaproteobacteria</taxon>
        <taxon>Caulobacterales</taxon>
        <taxon>Caulobacteraceae</taxon>
        <taxon>Phenylobacterium</taxon>
    </lineage>
</organism>
<keyword evidence="2" id="KW-1185">Reference proteome</keyword>
<accession>A0A840A1S0</accession>
<evidence type="ECO:0000313" key="1">
    <source>
        <dbReference type="EMBL" id="MBB3891613.1"/>
    </source>
</evidence>
<dbReference type="Proteomes" id="UP000530564">
    <property type="component" value="Unassembled WGS sequence"/>
</dbReference>
<dbReference type="EMBL" id="JACIDK010000003">
    <property type="protein sequence ID" value="MBB3891613.1"/>
    <property type="molecule type" value="Genomic_DNA"/>
</dbReference>
<reference evidence="1 2" key="1">
    <citation type="submission" date="2020-08" db="EMBL/GenBank/DDBJ databases">
        <title>Genomic Encyclopedia of Type Strains, Phase IV (KMG-IV): sequencing the most valuable type-strain genomes for metagenomic binning, comparative biology and taxonomic classification.</title>
        <authorList>
            <person name="Goeker M."/>
        </authorList>
    </citation>
    <scope>NUCLEOTIDE SEQUENCE [LARGE SCALE GENOMIC DNA]</scope>
    <source>
        <strain evidence="1 2">DSM 21793</strain>
    </source>
</reference>
<evidence type="ECO:0008006" key="3">
    <source>
        <dbReference type="Google" id="ProtNLM"/>
    </source>
</evidence>
<dbReference type="AlphaFoldDB" id="A0A840A1S0"/>
<evidence type="ECO:0000313" key="2">
    <source>
        <dbReference type="Proteomes" id="UP000530564"/>
    </source>
</evidence>
<gene>
    <name evidence="1" type="ORF">GGQ61_002341</name>
</gene>
<dbReference type="Gene3D" id="3.90.550.10">
    <property type="entry name" value="Spore Coat Polysaccharide Biosynthesis Protein SpsA, Chain A"/>
    <property type="match status" value="1"/>
</dbReference>
<comment type="caution">
    <text evidence="1">The sequence shown here is derived from an EMBL/GenBank/DDBJ whole genome shotgun (WGS) entry which is preliminary data.</text>
</comment>
<name>A0A840A1S0_9CAUL</name>
<protein>
    <recommendedName>
        <fullName evidence="3">Glycosyl transferase family 2</fullName>
    </recommendedName>
</protein>
<proteinExistence type="predicted"/>
<dbReference type="RefSeq" id="WP_183772764.1">
    <property type="nucleotide sequence ID" value="NZ_JACIDK010000003.1"/>
</dbReference>
<sequence>MSMQSGSLGSWFGGAGDPQIPYDVAVVTPSVLRPSLLRALASVFAQDLKGRIQVLVGVDAPTPAPAALLELLAQRPANVDVLMLTLPYSTSIRHGGVHRATDGGALRTILTFMANARHVAYLDDDNSWTRDHLSALRGAIEGKAWAYGLRMLIEEDTGRELGVDRWDSVGPDRGRFAARGGFVDPNCLMIDKLIALRTLGRWSQGPGMQSDRAFFEAIRLSPHGHVPRPTTRYSVRKDNDVFSAFMAQGVEF</sequence>
<dbReference type="InterPro" id="IPR029044">
    <property type="entry name" value="Nucleotide-diphossugar_trans"/>
</dbReference>